<organism evidence="2 3">
    <name type="scientific">Phycomyces blakesleeanus (strain ATCC 8743b / DSM 1359 / FGSC 10004 / NBRC 33097 / NRRL 1555)</name>
    <dbReference type="NCBI Taxonomy" id="763407"/>
    <lineage>
        <taxon>Eukaryota</taxon>
        <taxon>Fungi</taxon>
        <taxon>Fungi incertae sedis</taxon>
        <taxon>Mucoromycota</taxon>
        <taxon>Mucoromycotina</taxon>
        <taxon>Mucoromycetes</taxon>
        <taxon>Mucorales</taxon>
        <taxon>Phycomycetaceae</taxon>
        <taxon>Phycomyces</taxon>
    </lineage>
</organism>
<gene>
    <name evidence="2" type="ORF">PHYBLDRAFT_70247</name>
</gene>
<proteinExistence type="predicted"/>
<feature type="domain" description="DDE-1" evidence="1">
    <location>
        <begin position="19"/>
        <end position="144"/>
    </location>
</feature>
<dbReference type="GO" id="GO:0003676">
    <property type="term" value="F:nucleic acid binding"/>
    <property type="evidence" value="ECO:0007669"/>
    <property type="project" value="InterPro"/>
</dbReference>
<reference evidence="3" key="1">
    <citation type="submission" date="2015-06" db="EMBL/GenBank/DDBJ databases">
        <title>Expansion of signal transduction pathways in fungi by whole-genome duplication.</title>
        <authorList>
            <consortium name="DOE Joint Genome Institute"/>
            <person name="Corrochano L.M."/>
            <person name="Kuo A."/>
            <person name="Marcet-Houben M."/>
            <person name="Polaino S."/>
            <person name="Salamov A."/>
            <person name="Villalobos J.M."/>
            <person name="Alvarez M.I."/>
            <person name="Avalos J."/>
            <person name="Benito E.P."/>
            <person name="Benoit I."/>
            <person name="Burger G."/>
            <person name="Camino L.P."/>
            <person name="Canovas D."/>
            <person name="Cerda-Olmedo E."/>
            <person name="Cheng J.-F."/>
            <person name="Dominguez A."/>
            <person name="Elias M."/>
            <person name="Eslava A.P."/>
            <person name="Glaser F."/>
            <person name="Grimwood J."/>
            <person name="Gutierrez G."/>
            <person name="Heitman J."/>
            <person name="Henrissat B."/>
            <person name="Iturriaga E.A."/>
            <person name="Lang B.F."/>
            <person name="Lavin J.L."/>
            <person name="Lee S."/>
            <person name="Li W."/>
            <person name="Lindquist E."/>
            <person name="Lopez-Garcia S."/>
            <person name="Luque E.M."/>
            <person name="Marcos A.T."/>
            <person name="Martin J."/>
            <person name="McCluskey K."/>
            <person name="Medina H.R."/>
            <person name="Miralles-Duran A."/>
            <person name="Miyazaki A."/>
            <person name="Munoz-Torres E."/>
            <person name="Oguiza J.A."/>
            <person name="Ohm R."/>
            <person name="Olmedo M."/>
            <person name="Orejas M."/>
            <person name="Ortiz-Castellanos L."/>
            <person name="Pisabarro A.G."/>
            <person name="Rodriguez-Romero J."/>
            <person name="Ruiz-Herrera J."/>
            <person name="Ruiz-Vazquez R."/>
            <person name="Sanz C."/>
            <person name="Schackwitz W."/>
            <person name="Schmutz J."/>
            <person name="Shahriari M."/>
            <person name="Shelest E."/>
            <person name="Silva-Franco F."/>
            <person name="Soanes D."/>
            <person name="Syed K."/>
            <person name="Tagua V.G."/>
            <person name="Talbot N.J."/>
            <person name="Thon M."/>
            <person name="De vries R.P."/>
            <person name="Wiebenga A."/>
            <person name="Yadav J.S."/>
            <person name="Braun E.L."/>
            <person name="Baker S."/>
            <person name="Garre V."/>
            <person name="Horwitz B."/>
            <person name="Torres-Martinez S."/>
            <person name="Idnurm A."/>
            <person name="Herrera-Estrella A."/>
            <person name="Gabaldon T."/>
            <person name="Grigoriev I.V."/>
        </authorList>
    </citation>
    <scope>NUCLEOTIDE SEQUENCE [LARGE SCALE GENOMIC DNA]</scope>
    <source>
        <strain evidence="3">NRRL 1555(-)</strain>
    </source>
</reference>
<sequence length="144" mass="16762">MNQVPAYRSLNWHDPCITIKCSELGFCYYYSNKNWMTGAIFKYICMVIDSQARNLNRKFLILLDNAPCHNTTASYINLGFLYLPPNTTSYLQPLDASIIQNFKVKYQNYQYTLGTGRYISEKIDNPDNLSKLTQLESMKFILRA</sequence>
<keyword evidence="3" id="KW-1185">Reference proteome</keyword>
<evidence type="ECO:0000313" key="2">
    <source>
        <dbReference type="EMBL" id="OAD66763.1"/>
    </source>
</evidence>
<dbReference type="AlphaFoldDB" id="A0A162TFN9"/>
<evidence type="ECO:0000313" key="3">
    <source>
        <dbReference type="Proteomes" id="UP000077315"/>
    </source>
</evidence>
<dbReference type="OrthoDB" id="2439524at2759"/>
<dbReference type="Pfam" id="PF03184">
    <property type="entry name" value="DDE_1"/>
    <property type="match status" value="1"/>
</dbReference>
<dbReference type="EMBL" id="KV441000">
    <property type="protein sequence ID" value="OAD66763.1"/>
    <property type="molecule type" value="Genomic_DNA"/>
</dbReference>
<protein>
    <recommendedName>
        <fullName evidence="1">DDE-1 domain-containing protein</fullName>
    </recommendedName>
</protein>
<accession>A0A162TFN9</accession>
<dbReference type="InterPro" id="IPR004875">
    <property type="entry name" value="DDE_SF_endonuclease_dom"/>
</dbReference>
<dbReference type="GeneID" id="29003149"/>
<evidence type="ECO:0000259" key="1">
    <source>
        <dbReference type="Pfam" id="PF03184"/>
    </source>
</evidence>
<dbReference type="STRING" id="763407.A0A162TFN9"/>
<dbReference type="VEuPathDB" id="FungiDB:PHYBLDRAFT_70247"/>
<dbReference type="Proteomes" id="UP000077315">
    <property type="component" value="Unassembled WGS sequence"/>
</dbReference>
<dbReference type="RefSeq" id="XP_018284803.1">
    <property type="nucleotide sequence ID" value="XM_018442243.1"/>
</dbReference>
<dbReference type="InParanoid" id="A0A162TFN9"/>
<name>A0A162TFN9_PHYB8</name>